<organism evidence="2 3">
    <name type="scientific">Novymonas esmeraldas</name>
    <dbReference type="NCBI Taxonomy" id="1808958"/>
    <lineage>
        <taxon>Eukaryota</taxon>
        <taxon>Discoba</taxon>
        <taxon>Euglenozoa</taxon>
        <taxon>Kinetoplastea</taxon>
        <taxon>Metakinetoplastina</taxon>
        <taxon>Trypanosomatida</taxon>
        <taxon>Trypanosomatidae</taxon>
        <taxon>Novymonas</taxon>
    </lineage>
</organism>
<proteinExistence type="predicted"/>
<keyword evidence="3" id="KW-1185">Reference proteome</keyword>
<evidence type="ECO:0000313" key="2">
    <source>
        <dbReference type="EMBL" id="KAK7197383.1"/>
    </source>
</evidence>
<comment type="caution">
    <text evidence="2">The sequence shown here is derived from an EMBL/GenBank/DDBJ whole genome shotgun (WGS) entry which is preliminary data.</text>
</comment>
<sequence>MHGDAGPRRPTAPPTVVAVPTSAQRFYITFLSHLADSRGAPTAEAQDDGGEEDAVRRLSSTQADALGPLLWQWLALLSLPATVHAATDTAPVTPPPRRPTLSPHGAERLFTAGFNALVPAQECGGRRPPADPPAPWHAATCSPPTPSHQACAVALSTLSRAGPLFSAWCALCYSCIGPSLQHEHGDDVDRAVCGALHRLCAAWDTAAAEPTAGSPPRVGATASARAWAAVHTACTVSSGADHQTAPPLSLALWACQWHHECWRVAAHGQDDGFHTGGTAPSAPLVRRIMHYLCSRLVAEVRRRAPRSAGVAASHHPRESVLRIGHLEAAALEPPMQPDDHTTADQRRGGARGSAPSAQRRHRRRQRPWRGSDEEDGDESGDERAPASADGGAGALSRSSGAVGRLQQRRFRVGIAAGVLTIYSLAVLGEADGSVLPRAVSETHLRQGVVHWGTRCDPQRHGQLAAEGRGSASL</sequence>
<dbReference type="AlphaFoldDB" id="A0AAW0ET89"/>
<evidence type="ECO:0000256" key="1">
    <source>
        <dbReference type="SAM" id="MobiDB-lite"/>
    </source>
</evidence>
<feature type="compositionally biased region" description="Basic and acidic residues" evidence="1">
    <location>
        <begin position="337"/>
        <end position="347"/>
    </location>
</feature>
<feature type="compositionally biased region" description="Low complexity" evidence="1">
    <location>
        <begin position="385"/>
        <end position="402"/>
    </location>
</feature>
<dbReference type="Proteomes" id="UP001430356">
    <property type="component" value="Unassembled WGS sequence"/>
</dbReference>
<gene>
    <name evidence="2" type="ORF">NESM_000686000</name>
</gene>
<feature type="compositionally biased region" description="Basic residues" evidence="1">
    <location>
        <begin position="358"/>
        <end position="367"/>
    </location>
</feature>
<evidence type="ECO:0000313" key="3">
    <source>
        <dbReference type="Proteomes" id="UP001430356"/>
    </source>
</evidence>
<protein>
    <submittedName>
        <fullName evidence="2">Uncharacterized protein</fullName>
    </submittedName>
</protein>
<accession>A0AAW0ET89</accession>
<feature type="region of interest" description="Disordered" evidence="1">
    <location>
        <begin position="330"/>
        <end position="402"/>
    </location>
</feature>
<name>A0AAW0ET89_9TRYP</name>
<dbReference type="EMBL" id="JAECZO010000103">
    <property type="protein sequence ID" value="KAK7197383.1"/>
    <property type="molecule type" value="Genomic_DNA"/>
</dbReference>
<reference evidence="2 3" key="1">
    <citation type="journal article" date="2021" name="MBio">
        <title>A New Model Trypanosomatid, Novymonas esmeraldas: Genomic Perception of Its 'Candidatus Pandoraea novymonadis' Endosymbiont.</title>
        <authorList>
            <person name="Zakharova A."/>
            <person name="Saura A."/>
            <person name="Butenko A."/>
            <person name="Podesvova L."/>
            <person name="Warmusova S."/>
            <person name="Kostygov A.Y."/>
            <person name="Nenarokova A."/>
            <person name="Lukes J."/>
            <person name="Opperdoes F.R."/>
            <person name="Yurchenko V."/>
        </authorList>
    </citation>
    <scope>NUCLEOTIDE SEQUENCE [LARGE SCALE GENOMIC DNA]</scope>
    <source>
        <strain evidence="2 3">E262AT.01</strain>
    </source>
</reference>